<dbReference type="InterPro" id="IPR006603">
    <property type="entry name" value="PQ-loop_rpt"/>
</dbReference>
<feature type="transmembrane region" description="Helical" evidence="9">
    <location>
        <begin position="167"/>
        <end position="190"/>
    </location>
</feature>
<evidence type="ECO:0000256" key="10">
    <source>
        <dbReference type="SAM" id="SignalP"/>
    </source>
</evidence>
<evidence type="ECO:0000256" key="3">
    <source>
        <dbReference type="ARBA" id="ARBA00022448"/>
    </source>
</evidence>
<dbReference type="AlphaFoldDB" id="A0A8B7NRR4"/>
<dbReference type="PANTHER" id="PTHR13131:SF5">
    <property type="entry name" value="CYSTINOSIN"/>
    <property type="match status" value="1"/>
</dbReference>
<dbReference type="GeneID" id="108673150"/>
<evidence type="ECO:0000256" key="8">
    <source>
        <dbReference type="ARBA" id="ARBA00048473"/>
    </source>
</evidence>
<dbReference type="InterPro" id="IPR005282">
    <property type="entry name" value="LC_transporter"/>
</dbReference>
<dbReference type="Pfam" id="PF04193">
    <property type="entry name" value="PQ-loop"/>
    <property type="match status" value="2"/>
</dbReference>
<keyword evidence="11" id="KW-1185">Reference proteome</keyword>
<proteinExistence type="inferred from homology"/>
<dbReference type="NCBIfam" id="TIGR00951">
    <property type="entry name" value="2A43"/>
    <property type="match status" value="1"/>
</dbReference>
<dbReference type="GO" id="GO:0012505">
    <property type="term" value="C:endomembrane system"/>
    <property type="evidence" value="ECO:0007669"/>
    <property type="project" value="UniProtKB-SubCell"/>
</dbReference>
<feature type="transmembrane region" description="Helical" evidence="9">
    <location>
        <begin position="347"/>
        <end position="366"/>
    </location>
</feature>
<keyword evidence="4 9" id="KW-0812">Transmembrane</keyword>
<dbReference type="Proteomes" id="UP000694843">
    <property type="component" value="Unplaced"/>
</dbReference>
<feature type="signal peptide" evidence="10">
    <location>
        <begin position="1"/>
        <end position="19"/>
    </location>
</feature>
<keyword evidence="7 9" id="KW-0472">Membrane</keyword>
<feature type="transmembrane region" description="Helical" evidence="9">
    <location>
        <begin position="213"/>
        <end position="233"/>
    </location>
</feature>
<evidence type="ECO:0000313" key="13">
    <source>
        <dbReference type="RefSeq" id="XP_018016437.1"/>
    </source>
</evidence>
<comment type="subcellular location">
    <subcellularLocation>
        <location evidence="1">Endomembrane system</location>
        <topology evidence="1">Multi-pass membrane protein</topology>
    </subcellularLocation>
</comment>
<evidence type="ECO:0000256" key="7">
    <source>
        <dbReference type="ARBA" id="ARBA00023136"/>
    </source>
</evidence>
<dbReference type="SMART" id="SM00679">
    <property type="entry name" value="CTNS"/>
    <property type="match status" value="2"/>
</dbReference>
<keyword evidence="5" id="KW-0677">Repeat</keyword>
<feature type="transmembrane region" description="Helical" evidence="9">
    <location>
        <begin position="303"/>
        <end position="327"/>
    </location>
</feature>
<evidence type="ECO:0000256" key="4">
    <source>
        <dbReference type="ARBA" id="ARBA00022692"/>
    </source>
</evidence>
<evidence type="ECO:0000256" key="9">
    <source>
        <dbReference type="SAM" id="Phobius"/>
    </source>
</evidence>
<name>A0A8B7NRR4_HYAAZ</name>
<feature type="transmembrane region" description="Helical" evidence="9">
    <location>
        <begin position="270"/>
        <end position="291"/>
    </location>
</feature>
<protein>
    <submittedName>
        <fullName evidence="12 13">Cystinosin homolog isoform X1</fullName>
    </submittedName>
</protein>
<keyword evidence="10" id="KW-0732">Signal</keyword>
<evidence type="ECO:0000256" key="5">
    <source>
        <dbReference type="ARBA" id="ARBA00022737"/>
    </source>
</evidence>
<accession>A0A8B7NRR4</accession>
<dbReference type="RefSeq" id="XP_018016429.1">
    <property type="nucleotide sequence ID" value="XM_018160940.2"/>
</dbReference>
<dbReference type="Gene3D" id="1.20.1280.290">
    <property type="match status" value="2"/>
</dbReference>
<reference evidence="12 13" key="1">
    <citation type="submission" date="2025-04" db="UniProtKB">
        <authorList>
            <consortium name="RefSeq"/>
        </authorList>
    </citation>
    <scope>IDENTIFICATION</scope>
    <source>
        <tissue evidence="12 13">Whole organism</tissue>
    </source>
</reference>
<feature type="transmembrane region" description="Helical" evidence="9">
    <location>
        <begin position="245"/>
        <end position="264"/>
    </location>
</feature>
<evidence type="ECO:0000256" key="1">
    <source>
        <dbReference type="ARBA" id="ARBA00004127"/>
    </source>
</evidence>
<dbReference type="KEGG" id="hazt:108673150"/>
<comment type="similarity">
    <text evidence="2">Belongs to the cystinosin family.</text>
</comment>
<dbReference type="RefSeq" id="XP_018016437.1">
    <property type="nucleotide sequence ID" value="XM_018160948.2"/>
</dbReference>
<dbReference type="PANTHER" id="PTHR13131">
    <property type="entry name" value="CYSTINOSIN"/>
    <property type="match status" value="1"/>
</dbReference>
<dbReference type="OrthoDB" id="75720at2759"/>
<evidence type="ECO:0000256" key="2">
    <source>
        <dbReference type="ARBA" id="ARBA00006855"/>
    </source>
</evidence>
<keyword evidence="3" id="KW-0813">Transport</keyword>
<dbReference type="GO" id="GO:0005765">
    <property type="term" value="C:lysosomal membrane"/>
    <property type="evidence" value="ECO:0007669"/>
    <property type="project" value="TreeGrafter"/>
</dbReference>
<comment type="catalytic activity">
    <reaction evidence="8">
        <text>L-cystine(out) + H(+)(out) = L-cystine(in) + H(+)(in)</text>
        <dbReference type="Rhea" id="RHEA:66172"/>
        <dbReference type="ChEBI" id="CHEBI:15378"/>
        <dbReference type="ChEBI" id="CHEBI:35491"/>
    </reaction>
    <physiologicalReaction direction="left-to-right" evidence="8">
        <dbReference type="Rhea" id="RHEA:66173"/>
    </physiologicalReaction>
</comment>
<evidence type="ECO:0000313" key="12">
    <source>
        <dbReference type="RefSeq" id="XP_018016429.1"/>
    </source>
</evidence>
<feature type="chain" id="PRO_5044664404" evidence="10">
    <location>
        <begin position="20"/>
        <end position="392"/>
    </location>
</feature>
<dbReference type="GO" id="GO:0015184">
    <property type="term" value="F:L-cystine transmembrane transporter activity"/>
    <property type="evidence" value="ECO:0007669"/>
    <property type="project" value="TreeGrafter"/>
</dbReference>
<keyword evidence="6 9" id="KW-1133">Transmembrane helix</keyword>
<organism evidence="11 12">
    <name type="scientific">Hyalella azteca</name>
    <name type="common">Amphipod</name>
    <dbReference type="NCBI Taxonomy" id="294128"/>
    <lineage>
        <taxon>Eukaryota</taxon>
        <taxon>Metazoa</taxon>
        <taxon>Ecdysozoa</taxon>
        <taxon>Arthropoda</taxon>
        <taxon>Crustacea</taxon>
        <taxon>Multicrustacea</taxon>
        <taxon>Malacostraca</taxon>
        <taxon>Eumalacostraca</taxon>
        <taxon>Peracarida</taxon>
        <taxon>Amphipoda</taxon>
        <taxon>Senticaudata</taxon>
        <taxon>Talitrida</taxon>
        <taxon>Talitroidea</taxon>
        <taxon>Hyalellidae</taxon>
        <taxon>Hyalella</taxon>
    </lineage>
</organism>
<gene>
    <name evidence="12 13" type="primary">LOC108673150</name>
</gene>
<evidence type="ECO:0000256" key="6">
    <source>
        <dbReference type="ARBA" id="ARBA00022989"/>
    </source>
</evidence>
<sequence>MNLLKRLLLLAALFIRCYGAAGEGYSAILKVEENEVDLVKGESTVILFTISGNLTTSALLQLRMTGDTAVLEPFAQTNYTVEPFQGELSHNVTLETIKEGKLTLYVDTESAELDVSEAFVVLSVMKDPAIETAAMVLGWISTIAWDVSFLPQIWHNFRRNSVAGLSFDFLTFNLIGFSFYLMFNIGMYWIPGIKAEFKLRHPNEINHVRLNDVIFPLYAVICTLVTIVQCIFYPKLEGQKVSWPCRIISALLILLVLIACILVPTVEKVLWIDVLYLMSYVKLFISMIKYTPQLYTNYKHKSTAGWSIFQVILDFSGGVCSLIQMFMLADNYDDINSVLSDPTKLGLGLLSIFFNIFFFIQHYWLYKDAPDDAVTGSTPNITGKPYKGEDAM</sequence>
<evidence type="ECO:0000313" key="11">
    <source>
        <dbReference type="Proteomes" id="UP000694843"/>
    </source>
</evidence>
<dbReference type="OMA" id="NTETYFT"/>